<dbReference type="EMBL" id="GG672071">
    <property type="protein sequence ID" value="EER17497.1"/>
    <property type="molecule type" value="Genomic_DNA"/>
</dbReference>
<protein>
    <recommendedName>
        <fullName evidence="5">Amino acid transporter transmembrane domain-containing protein</fullName>
    </recommendedName>
</protein>
<keyword evidence="2" id="KW-0472">Membrane</keyword>
<name>C5KDE5_PERM5</name>
<keyword evidence="2" id="KW-1133">Transmembrane helix</keyword>
<evidence type="ECO:0000256" key="1">
    <source>
        <dbReference type="SAM" id="MobiDB-lite"/>
    </source>
</evidence>
<sequence>MSASFLGSSGPTPNFDSDRFSTIQSKSDVLDGLEIDRSPGGTIISMPVIVEGGGGFSSMEQGITLRSFFMTALNAMITLGFSIPFVFTTAGWLAMVFQVVTGAAIFICILLVKACFDNPEIKRYGEEHRVPVFEREYAFLAGYCGGIVGRTVVTM</sequence>
<dbReference type="OMA" id="CEKMERG"/>
<dbReference type="GeneID" id="9062832"/>
<proteinExistence type="predicted"/>
<feature type="non-terminal residue" evidence="3">
    <location>
        <position position="155"/>
    </location>
</feature>
<feature type="region of interest" description="Disordered" evidence="1">
    <location>
        <begin position="1"/>
        <end position="20"/>
    </location>
</feature>
<feature type="transmembrane region" description="Helical" evidence="2">
    <location>
        <begin position="68"/>
        <end position="87"/>
    </location>
</feature>
<evidence type="ECO:0000256" key="2">
    <source>
        <dbReference type="SAM" id="Phobius"/>
    </source>
</evidence>
<organism evidence="4">
    <name type="scientific">Perkinsus marinus (strain ATCC 50983 / TXsc)</name>
    <dbReference type="NCBI Taxonomy" id="423536"/>
    <lineage>
        <taxon>Eukaryota</taxon>
        <taxon>Sar</taxon>
        <taxon>Alveolata</taxon>
        <taxon>Perkinsozoa</taxon>
        <taxon>Perkinsea</taxon>
        <taxon>Perkinsida</taxon>
        <taxon>Perkinsidae</taxon>
        <taxon>Perkinsus</taxon>
    </lineage>
</organism>
<gene>
    <name evidence="3" type="ORF">Pmar_PMAR005451</name>
</gene>
<evidence type="ECO:0000313" key="3">
    <source>
        <dbReference type="EMBL" id="EER17497.1"/>
    </source>
</evidence>
<dbReference type="RefSeq" id="XP_002785701.1">
    <property type="nucleotide sequence ID" value="XM_002785655.1"/>
</dbReference>
<keyword evidence="4" id="KW-1185">Reference proteome</keyword>
<evidence type="ECO:0000313" key="4">
    <source>
        <dbReference type="Proteomes" id="UP000007800"/>
    </source>
</evidence>
<dbReference type="Proteomes" id="UP000007800">
    <property type="component" value="Unassembled WGS sequence"/>
</dbReference>
<dbReference type="OrthoDB" id="10444888at2759"/>
<dbReference type="AlphaFoldDB" id="C5KDE5"/>
<feature type="transmembrane region" description="Helical" evidence="2">
    <location>
        <begin position="93"/>
        <end position="116"/>
    </location>
</feature>
<accession>C5KDE5</accession>
<reference evidence="3 4" key="1">
    <citation type="submission" date="2008-07" db="EMBL/GenBank/DDBJ databases">
        <authorList>
            <person name="El-Sayed N."/>
            <person name="Caler E."/>
            <person name="Inman J."/>
            <person name="Amedeo P."/>
            <person name="Hass B."/>
            <person name="Wortman J."/>
        </authorList>
    </citation>
    <scope>NUCLEOTIDE SEQUENCE [LARGE SCALE GENOMIC DNA]</scope>
    <source>
        <strain evidence="4">ATCC 50983 / TXsc</strain>
    </source>
</reference>
<keyword evidence="2" id="KW-0812">Transmembrane</keyword>
<dbReference type="InParanoid" id="C5KDE5"/>
<evidence type="ECO:0008006" key="5">
    <source>
        <dbReference type="Google" id="ProtNLM"/>
    </source>
</evidence>